<feature type="transmembrane region" description="Helical" evidence="1">
    <location>
        <begin position="162"/>
        <end position="185"/>
    </location>
</feature>
<keyword evidence="1" id="KW-0472">Membrane</keyword>
<sequence>MVDGDELWQRKKRRAFFISQLYQWHWISSGLCLVGMILFAFTGITLNNAGKIEAKPSVVMRESQLPQALLAELKTAPHIAKAALPSNVSAWLYQEIGVNTADRETEWSAREIYIALPRPGGDAWLSIERDSGAISYELTNRGWIAYLNDLHKGRNAGKAWSWFIDLFATAAIIFCLTGLLLLQLHAKRRPATWPVVSLGLIIPTLLAVLLIHR</sequence>
<evidence type="ECO:0000313" key="2">
    <source>
        <dbReference type="EMBL" id="WEF51304.1"/>
    </source>
</evidence>
<reference evidence="2 3" key="1">
    <citation type="submission" date="2022-11" db="EMBL/GenBank/DDBJ databases">
        <authorList>
            <person name="Siebert D."/>
            <person name="Busche T."/>
            <person name="Saydam E."/>
            <person name="Kalinowski J."/>
            <person name="Ruckert C."/>
            <person name="Blombach B."/>
        </authorList>
    </citation>
    <scope>NUCLEOTIDE SEQUENCE [LARGE SCALE GENOMIC DNA]</scope>
    <source>
        <strain evidence="2 3">DSM 1083</strain>
    </source>
</reference>
<dbReference type="Pfam" id="PF16357">
    <property type="entry name" value="PepSY_TM_like_2"/>
    <property type="match status" value="1"/>
</dbReference>
<gene>
    <name evidence="2" type="ORF">AFIC_002884</name>
</gene>
<accession>A0ABY8BNP0</accession>
<organism evidence="2 3">
    <name type="scientific">Afipia carboxydohydrogena</name>
    <name type="common">Pseudomonas carboxydohydrogena</name>
    <dbReference type="NCBI Taxonomy" id="290"/>
    <lineage>
        <taxon>Bacteria</taxon>
        <taxon>Pseudomonadati</taxon>
        <taxon>Pseudomonadota</taxon>
        <taxon>Alphaproteobacteria</taxon>
        <taxon>Hyphomicrobiales</taxon>
        <taxon>Nitrobacteraceae</taxon>
        <taxon>Afipia</taxon>
    </lineage>
</organism>
<evidence type="ECO:0000313" key="3">
    <source>
        <dbReference type="Proteomes" id="UP001213907"/>
    </source>
</evidence>
<dbReference type="Proteomes" id="UP001213907">
    <property type="component" value="Chromosome"/>
</dbReference>
<feature type="transmembrane region" description="Helical" evidence="1">
    <location>
        <begin position="191"/>
        <end position="211"/>
    </location>
</feature>
<dbReference type="RefSeq" id="WP_275246910.1">
    <property type="nucleotide sequence ID" value="NZ_BAABDX010000001.1"/>
</dbReference>
<keyword evidence="1" id="KW-1133">Transmembrane helix</keyword>
<dbReference type="PANTHER" id="PTHR40115">
    <property type="entry name" value="INNER MEMBRANE PROTEIN WITH PEPSY TM HELIX"/>
    <property type="match status" value="1"/>
</dbReference>
<dbReference type="PANTHER" id="PTHR40115:SF1">
    <property type="entry name" value="INNER MEMBRANE PROTEIN WITH PEPSY TM HELIX"/>
    <property type="match status" value="1"/>
</dbReference>
<feature type="transmembrane region" description="Helical" evidence="1">
    <location>
        <begin position="24"/>
        <end position="46"/>
    </location>
</feature>
<dbReference type="InterPro" id="IPR032307">
    <property type="entry name" value="PepSY_TM-like_2"/>
</dbReference>
<protein>
    <submittedName>
        <fullName evidence="2">PepSY-associated TM helix domain-containing protein</fullName>
    </submittedName>
</protein>
<evidence type="ECO:0000256" key="1">
    <source>
        <dbReference type="SAM" id="Phobius"/>
    </source>
</evidence>
<keyword evidence="1" id="KW-0812">Transmembrane</keyword>
<keyword evidence="3" id="KW-1185">Reference proteome</keyword>
<name>A0ABY8BNP0_AFICR</name>
<proteinExistence type="predicted"/>
<dbReference type="EMBL" id="CP113162">
    <property type="protein sequence ID" value="WEF51304.1"/>
    <property type="molecule type" value="Genomic_DNA"/>
</dbReference>